<dbReference type="AlphaFoldDB" id="A0AAU0N1E8"/>
<dbReference type="InterPro" id="IPR036458">
    <property type="entry name" value="Na:dicarbo_symporter_sf"/>
</dbReference>
<evidence type="ECO:0000256" key="3">
    <source>
        <dbReference type="ARBA" id="ARBA00022692"/>
    </source>
</evidence>
<dbReference type="KEGG" id="mpaf:R5R33_03940"/>
<evidence type="ECO:0000256" key="2">
    <source>
        <dbReference type="ARBA" id="ARBA00022448"/>
    </source>
</evidence>
<organism evidence="6 7">
    <name type="scientific">Microbulbifer pacificus</name>
    <dbReference type="NCBI Taxonomy" id="407164"/>
    <lineage>
        <taxon>Bacteria</taxon>
        <taxon>Pseudomonadati</taxon>
        <taxon>Pseudomonadota</taxon>
        <taxon>Gammaproteobacteria</taxon>
        <taxon>Cellvibrionales</taxon>
        <taxon>Microbulbiferaceae</taxon>
        <taxon>Microbulbifer</taxon>
    </lineage>
</organism>
<dbReference type="InterPro" id="IPR001991">
    <property type="entry name" value="Na-dicarboxylate_symporter"/>
</dbReference>
<comment type="subcellular location">
    <subcellularLocation>
        <location evidence="1">Membrane</location>
        <topology evidence="1">Multi-pass membrane protein</topology>
    </subcellularLocation>
</comment>
<evidence type="ECO:0000256" key="1">
    <source>
        <dbReference type="ARBA" id="ARBA00004141"/>
    </source>
</evidence>
<proteinExistence type="predicted"/>
<keyword evidence="2" id="KW-0813">Transport</keyword>
<dbReference type="SUPFAM" id="SSF118215">
    <property type="entry name" value="Proton glutamate symport protein"/>
    <property type="match status" value="1"/>
</dbReference>
<reference evidence="6 7" key="1">
    <citation type="submission" date="2023-10" db="EMBL/GenBank/DDBJ databases">
        <title>Description of Microbulbifer bruguierae sp. nov., isolated from the sediments of mangrove plant Bruguiera sexangula and comparative genomic analyses of the genus Microbulbifer.</title>
        <authorList>
            <person name="Long M."/>
        </authorList>
    </citation>
    <scope>NUCLEOTIDE SEQUENCE [LARGE SCALE GENOMIC DNA]</scope>
    <source>
        <strain evidence="6 7">SPO729</strain>
    </source>
</reference>
<sequence length="85" mass="9177">MNVLPLVFAFSSRSSAAIIPLNVDTQIDELKVSPAIASFSASFGATIGQNGRAGLSHRHPCMAGQKFPPVQERFRQPALKCSHRL</sequence>
<dbReference type="GO" id="GO:0015293">
    <property type="term" value="F:symporter activity"/>
    <property type="evidence" value="ECO:0007669"/>
    <property type="project" value="InterPro"/>
</dbReference>
<keyword evidence="3" id="KW-0812">Transmembrane</keyword>
<dbReference type="Proteomes" id="UP001302477">
    <property type="component" value="Chromosome"/>
</dbReference>
<evidence type="ECO:0000313" key="7">
    <source>
        <dbReference type="Proteomes" id="UP001302477"/>
    </source>
</evidence>
<keyword evidence="5" id="KW-0472">Membrane</keyword>
<dbReference type="EMBL" id="CP137555">
    <property type="protein sequence ID" value="WOX06286.1"/>
    <property type="molecule type" value="Genomic_DNA"/>
</dbReference>
<evidence type="ECO:0000256" key="4">
    <source>
        <dbReference type="ARBA" id="ARBA00022989"/>
    </source>
</evidence>
<dbReference type="Gene3D" id="1.10.3860.10">
    <property type="entry name" value="Sodium:dicarboxylate symporter"/>
    <property type="match status" value="1"/>
</dbReference>
<accession>A0AAU0N1E8</accession>
<dbReference type="Pfam" id="PF00375">
    <property type="entry name" value="SDF"/>
    <property type="match status" value="1"/>
</dbReference>
<dbReference type="GO" id="GO:0016020">
    <property type="term" value="C:membrane"/>
    <property type="evidence" value="ECO:0007669"/>
    <property type="project" value="UniProtKB-SubCell"/>
</dbReference>
<evidence type="ECO:0000313" key="6">
    <source>
        <dbReference type="EMBL" id="WOX06286.1"/>
    </source>
</evidence>
<dbReference type="RefSeq" id="WP_318954744.1">
    <property type="nucleotide sequence ID" value="NZ_CP137555.1"/>
</dbReference>
<gene>
    <name evidence="6" type="ORF">R5R33_03940</name>
</gene>
<evidence type="ECO:0000256" key="5">
    <source>
        <dbReference type="ARBA" id="ARBA00023136"/>
    </source>
</evidence>
<protein>
    <submittedName>
        <fullName evidence="6">Cation:dicarboxylase symporter family transporter</fullName>
    </submittedName>
</protein>
<keyword evidence="4" id="KW-1133">Transmembrane helix</keyword>
<name>A0AAU0N1E8_9GAMM</name>
<keyword evidence="7" id="KW-1185">Reference proteome</keyword>